<protein>
    <submittedName>
        <fullName evidence="1">Uncharacterized protein</fullName>
    </submittedName>
</protein>
<proteinExistence type="predicted"/>
<organism evidence="1 2">
    <name type="scientific">Prorocentrum cordatum</name>
    <dbReference type="NCBI Taxonomy" id="2364126"/>
    <lineage>
        <taxon>Eukaryota</taxon>
        <taxon>Sar</taxon>
        <taxon>Alveolata</taxon>
        <taxon>Dinophyceae</taxon>
        <taxon>Prorocentrales</taxon>
        <taxon>Prorocentraceae</taxon>
        <taxon>Prorocentrum</taxon>
    </lineage>
</organism>
<name>A0ABN9RR67_9DINO</name>
<evidence type="ECO:0000313" key="1">
    <source>
        <dbReference type="EMBL" id="CAK0821758.1"/>
    </source>
</evidence>
<reference evidence="1" key="1">
    <citation type="submission" date="2023-10" db="EMBL/GenBank/DDBJ databases">
        <authorList>
            <person name="Chen Y."/>
            <person name="Shah S."/>
            <person name="Dougan E. K."/>
            <person name="Thang M."/>
            <person name="Chan C."/>
        </authorList>
    </citation>
    <scope>NUCLEOTIDE SEQUENCE [LARGE SCALE GENOMIC DNA]</scope>
</reference>
<evidence type="ECO:0000313" key="2">
    <source>
        <dbReference type="Proteomes" id="UP001189429"/>
    </source>
</evidence>
<sequence length="129" mass="13645">MRFRFENQKTTLPVDQRREGSWPLPATFVDASDSADAVTCIMWDGESVCGLDVGRDPGRRTQTAAQPGAVLALGAGFAAAWRPVRAGDALPEGAVRVGKEMLPLGACVLHELASEGRCAPFPLPPTAGR</sequence>
<comment type="caution">
    <text evidence="1">The sequence shown here is derived from an EMBL/GenBank/DDBJ whole genome shotgun (WGS) entry which is preliminary data.</text>
</comment>
<keyword evidence="2" id="KW-1185">Reference proteome</keyword>
<accession>A0ABN9RR67</accession>
<dbReference type="Proteomes" id="UP001189429">
    <property type="component" value="Unassembled WGS sequence"/>
</dbReference>
<gene>
    <name evidence="1" type="ORF">PCOR1329_LOCUS22930</name>
</gene>
<dbReference type="EMBL" id="CAUYUJ010007713">
    <property type="protein sequence ID" value="CAK0821758.1"/>
    <property type="molecule type" value="Genomic_DNA"/>
</dbReference>